<dbReference type="EMBL" id="CP000117">
    <property type="protein sequence ID" value="ABA21334.1"/>
    <property type="molecule type" value="Genomic_DNA"/>
</dbReference>
<dbReference type="eggNOG" id="ENOG5033DHB">
    <property type="taxonomic scope" value="Bacteria"/>
</dbReference>
<evidence type="ECO:0000313" key="5">
    <source>
        <dbReference type="EMBL" id="ABA25275.1"/>
    </source>
</evidence>
<evidence type="ECO:0000313" key="2">
    <source>
        <dbReference type="EMBL" id="ABA21334.1"/>
    </source>
</evidence>
<dbReference type="KEGG" id="ava:Ava_4943"/>
<dbReference type="Proteomes" id="UP000002533">
    <property type="component" value="Plasmid pAnaC"/>
</dbReference>
<reference evidence="4" key="2">
    <citation type="submission" date="2005-09" db="EMBL/GenBank/DDBJ databases">
        <title>Complete sequence of Plasmid A of Anabaena variabilis ATCC 29413.</title>
        <authorList>
            <consortium name="US DOE Joint Genome Institute"/>
            <person name="Copeland A."/>
            <person name="Lucas S."/>
            <person name="Lapidus A."/>
            <person name="Barry K."/>
            <person name="Detter J.C."/>
            <person name="Glavina T."/>
            <person name="Hammon N."/>
            <person name="Israni S."/>
            <person name="Pitluck S."/>
            <person name="Saunders E.H."/>
            <person name="Schmutz J."/>
            <person name="Larimer F."/>
            <person name="Land M."/>
            <person name="Kyrpides N."/>
            <person name="Mavrommatis K."/>
            <person name="Richardson P."/>
        </authorList>
    </citation>
    <scope>NUCLEOTIDE SEQUENCE</scope>
    <source>
        <strain evidence="4">ATCC 29413</strain>
        <plasmid evidence="4">A</plasmid>
    </source>
</reference>
<reference evidence="2" key="1">
    <citation type="submission" date="2005-09" db="EMBL/GenBank/DDBJ databases">
        <title>Complete sequence of Anabaena variabilis ATCC 29413.</title>
        <authorList>
            <consortium name="US DOE Joint Genome Institute"/>
            <person name="Copeland A."/>
            <person name="Lucas S."/>
            <person name="Lapidus A."/>
            <person name="Barry K."/>
            <person name="Detter J.C."/>
            <person name="Glavina T."/>
            <person name="Hammon N."/>
            <person name="Israni S."/>
            <person name="Pitluck S."/>
            <person name="Saunders E.H."/>
            <person name="Schmutz J."/>
            <person name="Larimer F."/>
            <person name="Land M."/>
            <person name="Kyrpides N."/>
            <person name="Mavrommatis K."/>
            <person name="Richardson P."/>
        </authorList>
    </citation>
    <scope>NUCLEOTIDE SEQUENCE</scope>
    <source>
        <strain evidence="2">ATCC 29413</strain>
    </source>
</reference>
<dbReference type="KEGG" id="ava:Ava_1333"/>
<dbReference type="KEGG" id="ava:Ava_B0064"/>
<organism evidence="2 6">
    <name type="scientific">Trichormus variabilis (strain ATCC 29413 / PCC 7937)</name>
    <name type="common">Anabaena variabilis</name>
    <dbReference type="NCBI Taxonomy" id="240292"/>
    <lineage>
        <taxon>Bacteria</taxon>
        <taxon>Bacillati</taxon>
        <taxon>Cyanobacteriota</taxon>
        <taxon>Cyanophyceae</taxon>
        <taxon>Nostocales</taxon>
        <taxon>Nostocaceae</taxon>
        <taxon>Trichormus</taxon>
    </lineage>
</organism>
<sequence length="134" mass="15046">MSSSRCSTKGTNMVNLELNDEQLNIISKACELLSRIYMGQLEEVALLFSELPDEQYQELVDTLKSLKSIIKVTSKQSNSGIRDENIPEVARHAYDIHQVIRYYLARKHFPQGGAAVHFDSPNAYGSLSLPTISE</sequence>
<dbReference type="AlphaFoldDB" id="Q3MCF2"/>
<keyword evidence="4" id="KW-0614">Plasmid</keyword>
<dbReference type="EMBL" id="CP000119">
    <property type="protein sequence ID" value="ABA24778.1"/>
    <property type="molecule type" value="Genomic_DNA"/>
</dbReference>
<geneLocation type="plasmid" evidence="6">
    <name>pAnaA</name>
</geneLocation>
<reference evidence="6" key="4">
    <citation type="journal article" date="2014" name="Stand. Genomic Sci.">
        <title>Complete genome sequence of Anabaena variabilis ATCC 29413.</title>
        <authorList>
            <person name="Thiel T."/>
            <person name="Pratte B.S."/>
            <person name="Zhong J."/>
            <person name="Goodwin L."/>
            <person name="Copeland A."/>
            <person name="Lucas S."/>
            <person name="Han C."/>
            <person name="Pitluck S."/>
            <person name="Land M.L."/>
            <person name="Kyrpides N.C."/>
            <person name="Woyke T."/>
        </authorList>
    </citation>
    <scope>NUCLEOTIDE SEQUENCE [LARGE SCALE GENOMIC DNA]</scope>
    <source>
        <strain evidence="6">ATCC 29413 / PCC 7937</strain>
    </source>
</reference>
<gene>
    <name evidence="1" type="ordered locus">Ava_1333</name>
    <name evidence="2" type="ordered locus">Ava_1712</name>
    <name evidence="3" type="ordered locus">Ava_4943</name>
    <name evidence="4" type="ordered locus">Ava_B0064</name>
    <name evidence="5" type="ordered locus">Ava_C0190</name>
</gene>
<protein>
    <submittedName>
        <fullName evidence="2">Uncharacterized protein</fullName>
    </submittedName>
</protein>
<dbReference type="EMBL" id="CP000121">
    <property type="protein sequence ID" value="ABA25275.1"/>
    <property type="molecule type" value="Genomic_DNA"/>
</dbReference>
<dbReference type="HOGENOM" id="CLU_1891830_0_0_3"/>
<dbReference type="KEGG" id="ava:Ava_C0190"/>
<geneLocation type="plasmid" evidence="6">
    <name>pAnaC</name>
</geneLocation>
<dbReference type="STRING" id="240292.Ava_1333"/>
<name>Q3MCF2_TRIV2</name>
<accession>Q3MCF2</accession>
<dbReference type="Proteomes" id="UP000002533">
    <property type="component" value="Chromosome"/>
</dbReference>
<evidence type="ECO:0000313" key="4">
    <source>
        <dbReference type="EMBL" id="ABA24778.1"/>
    </source>
</evidence>
<evidence type="ECO:0000313" key="3">
    <source>
        <dbReference type="EMBL" id="ABA24540.1"/>
    </source>
</evidence>
<geneLocation type="plasmid" evidence="4">
    <name>A</name>
</geneLocation>
<dbReference type="EMBL" id="CP000117">
    <property type="protein sequence ID" value="ABA20957.1"/>
    <property type="molecule type" value="Genomic_DNA"/>
</dbReference>
<evidence type="ECO:0000313" key="6">
    <source>
        <dbReference type="Proteomes" id="UP000002533"/>
    </source>
</evidence>
<reference evidence="5" key="3">
    <citation type="submission" date="2005-09" db="EMBL/GenBank/DDBJ databases">
        <title>Complete sequence of Plasmid C of Anabaena variabilis ATCC 29413.</title>
        <authorList>
            <consortium name="US DOE Joint Genome Institute"/>
            <person name="Copeland A."/>
            <person name="Lucas S."/>
            <person name="Lapidus A."/>
            <person name="Barry K."/>
            <person name="Detter J.C."/>
            <person name="Glavina T."/>
            <person name="Hammon N."/>
            <person name="Israni S."/>
            <person name="Pitluck S."/>
            <person name="Saunders E.H."/>
            <person name="Schmutz J."/>
            <person name="Larimer F."/>
            <person name="Land M."/>
            <person name="Kyrpides N."/>
            <person name="Mavrommatis K."/>
            <person name="Richardson P."/>
        </authorList>
    </citation>
    <scope>NUCLEOTIDE SEQUENCE</scope>
    <source>
        <strain evidence="5">ATCC 29413</strain>
        <plasmid evidence="5">C</plasmid>
    </source>
</reference>
<dbReference type="KEGG" id="ava:Ava_1712"/>
<proteinExistence type="predicted"/>
<dbReference type="Proteomes" id="UP000002533">
    <property type="component" value="Plasmid pAnaA"/>
</dbReference>
<geneLocation type="plasmid" evidence="5">
    <name>C</name>
</geneLocation>
<dbReference type="EMBL" id="CP000117">
    <property type="protein sequence ID" value="ABA24540.1"/>
    <property type="molecule type" value="Genomic_DNA"/>
</dbReference>
<evidence type="ECO:0000313" key="1">
    <source>
        <dbReference type="EMBL" id="ABA20957.1"/>
    </source>
</evidence>